<keyword evidence="2" id="KW-1185">Reference proteome</keyword>
<gene>
    <name evidence="1" type="ORF">PUMCH_001675</name>
</gene>
<dbReference type="RefSeq" id="XP_062876785.1">
    <property type="nucleotide sequence ID" value="XM_063020715.1"/>
</dbReference>
<sequence length="212" mass="22763">MGADVPVFIVLGTPDGDGWFGPMGWCFCGGGGVWSLGIGRWMYVFDGRTAGGAAGDVEGVGRNCGYLCEFLVLKGTNRYRFSGAVSIYQPQFFAFVCFSDFSSSRGFSQLCSQLYSDGWGHSAGLGAKRMPTCTPSPVIGLCDVYASVRTWSVVVERRSRACWSGPAFVASICWRLGPLVVGTWALRFGAWSMDLGGFAAIPSTPLLELGYF</sequence>
<dbReference type="Proteomes" id="UP001338582">
    <property type="component" value="Chromosome 2"/>
</dbReference>
<dbReference type="EMBL" id="CP138895">
    <property type="protein sequence ID" value="WPK24402.1"/>
    <property type="molecule type" value="Genomic_DNA"/>
</dbReference>
<dbReference type="AlphaFoldDB" id="A0AAX4H8V2"/>
<protein>
    <submittedName>
        <fullName evidence="1">Uncharacterized protein</fullName>
    </submittedName>
</protein>
<evidence type="ECO:0000313" key="1">
    <source>
        <dbReference type="EMBL" id="WPK24402.1"/>
    </source>
</evidence>
<organism evidence="1 2">
    <name type="scientific">Australozyma saopauloensis</name>
    <dbReference type="NCBI Taxonomy" id="291208"/>
    <lineage>
        <taxon>Eukaryota</taxon>
        <taxon>Fungi</taxon>
        <taxon>Dikarya</taxon>
        <taxon>Ascomycota</taxon>
        <taxon>Saccharomycotina</taxon>
        <taxon>Pichiomycetes</taxon>
        <taxon>Metschnikowiaceae</taxon>
        <taxon>Australozyma</taxon>
    </lineage>
</organism>
<evidence type="ECO:0000313" key="2">
    <source>
        <dbReference type="Proteomes" id="UP001338582"/>
    </source>
</evidence>
<accession>A0AAX4H8V2</accession>
<reference evidence="1 2" key="1">
    <citation type="submission" date="2023-10" db="EMBL/GenBank/DDBJ databases">
        <title>Draft Genome Sequence of Candida saopaulonensis from a very Premature Infant with Sepsis.</title>
        <authorList>
            <person name="Ning Y."/>
            <person name="Dai R."/>
            <person name="Xiao M."/>
            <person name="Xu Y."/>
            <person name="Yan Q."/>
            <person name="Zhang L."/>
        </authorList>
    </citation>
    <scope>NUCLEOTIDE SEQUENCE [LARGE SCALE GENOMIC DNA]</scope>
    <source>
        <strain evidence="1 2">19XY460</strain>
    </source>
</reference>
<name>A0AAX4H8V2_9ASCO</name>
<dbReference type="GeneID" id="88172740"/>
<dbReference type="KEGG" id="asau:88172740"/>
<proteinExistence type="predicted"/>